<dbReference type="InterPro" id="IPR036291">
    <property type="entry name" value="NAD(P)-bd_dom_sf"/>
</dbReference>
<dbReference type="GO" id="GO:0005737">
    <property type="term" value="C:cytoplasm"/>
    <property type="evidence" value="ECO:0007669"/>
    <property type="project" value="TreeGrafter"/>
</dbReference>
<dbReference type="InParanoid" id="A0A6I8TGY1"/>
<dbReference type="PRINTS" id="PR00080">
    <property type="entry name" value="SDRFAMILY"/>
</dbReference>
<dbReference type="SUPFAM" id="SSF51735">
    <property type="entry name" value="NAD(P)-binding Rossmann-fold domains"/>
    <property type="match status" value="1"/>
</dbReference>
<accession>A0A6I8TGY1</accession>
<keyword evidence="5" id="KW-1185">Reference proteome</keyword>
<evidence type="ECO:0000313" key="4">
    <source>
        <dbReference type="EnsemblMetazoa" id="AAEL017308-PB"/>
    </source>
</evidence>
<reference evidence="4" key="2">
    <citation type="submission" date="2020-05" db="UniProtKB">
        <authorList>
            <consortium name="EnsemblMetazoa"/>
        </authorList>
    </citation>
    <scope>IDENTIFICATION</scope>
    <source>
        <strain evidence="4">LVP_AGWG</strain>
    </source>
</reference>
<dbReference type="Proteomes" id="UP000008820">
    <property type="component" value="Chromosome 2"/>
</dbReference>
<keyword evidence="2" id="KW-0560">Oxidoreductase</keyword>
<evidence type="ECO:0000313" key="5">
    <source>
        <dbReference type="Proteomes" id="UP000008820"/>
    </source>
</evidence>
<organism evidence="4 5">
    <name type="scientific">Aedes aegypti</name>
    <name type="common">Yellowfever mosquito</name>
    <name type="synonym">Culex aegypti</name>
    <dbReference type="NCBI Taxonomy" id="7159"/>
    <lineage>
        <taxon>Eukaryota</taxon>
        <taxon>Metazoa</taxon>
        <taxon>Ecdysozoa</taxon>
        <taxon>Arthropoda</taxon>
        <taxon>Hexapoda</taxon>
        <taxon>Insecta</taxon>
        <taxon>Pterygota</taxon>
        <taxon>Neoptera</taxon>
        <taxon>Endopterygota</taxon>
        <taxon>Diptera</taxon>
        <taxon>Nematocera</taxon>
        <taxon>Culicoidea</taxon>
        <taxon>Culicidae</taxon>
        <taxon>Culicinae</taxon>
        <taxon>Aedini</taxon>
        <taxon>Aedes</taxon>
        <taxon>Stegomyia</taxon>
    </lineage>
</organism>
<dbReference type="Gene3D" id="3.40.50.720">
    <property type="entry name" value="NAD(P)-binding Rossmann-like Domain"/>
    <property type="match status" value="1"/>
</dbReference>
<dbReference type="InterPro" id="IPR002347">
    <property type="entry name" value="SDR_fam"/>
</dbReference>
<dbReference type="PANTHER" id="PTHR44229">
    <property type="entry name" value="15-HYDROXYPROSTAGLANDIN DEHYDROGENASE [NAD(+)]"/>
    <property type="match status" value="1"/>
</dbReference>
<dbReference type="PROSITE" id="PS00061">
    <property type="entry name" value="ADH_SHORT"/>
    <property type="match status" value="1"/>
</dbReference>
<dbReference type="OrthoDB" id="417891at2759"/>
<evidence type="ECO:0000256" key="2">
    <source>
        <dbReference type="ARBA" id="ARBA00023002"/>
    </source>
</evidence>
<dbReference type="InterPro" id="IPR020904">
    <property type="entry name" value="Sc_DH/Rdtase_CS"/>
</dbReference>
<comment type="similarity">
    <text evidence="1 3">Belongs to the short-chain dehydrogenases/reductases (SDR) family.</text>
</comment>
<dbReference type="FunCoup" id="A0A6I8TGY1">
    <property type="interactions" value="63"/>
</dbReference>
<name>A0A6I8TGY1_AEDAE</name>
<dbReference type="GO" id="GO:0016616">
    <property type="term" value="F:oxidoreductase activity, acting on the CH-OH group of donors, NAD or NADP as acceptor"/>
    <property type="evidence" value="ECO:0007669"/>
    <property type="project" value="TreeGrafter"/>
</dbReference>
<dbReference type="Pfam" id="PF00106">
    <property type="entry name" value="adh_short"/>
    <property type="match status" value="1"/>
</dbReference>
<proteinExistence type="inferred from homology"/>
<gene>
    <name evidence="4" type="primary">23687728</name>
</gene>
<dbReference type="PRINTS" id="PR00081">
    <property type="entry name" value="GDHRDH"/>
</dbReference>
<dbReference type="AlphaFoldDB" id="A0A6I8TGY1"/>
<dbReference type="PANTHER" id="PTHR44229:SF8">
    <property type="entry name" value="ALCOHOL DEHYDROGENASE-RELATED"/>
    <property type="match status" value="1"/>
</dbReference>
<sequence length="261" mass="27995">MTELRGQRAVITGGARGIGFGIAEELLKSGVSKVLILDLGDHLNETKKTYLMTCNPEVNIFYSQCDITDKQRLEKVLRQDAIQWLGSIDIFVNCAGVIDELDPARCIAVNLTALINCSMIALDLMTKEKQGRGGTIVNIASVAGLEGIPCMATYCASKSGVIGFTKSVGVEPVFDLTGVKMMAICPGATETDMYKQSAKISYSFPALSPIIDQLLQSMPLQPPTAVGKAVVQTIIGGKTGSVWISANDCVTEVQYDSMKFL</sequence>
<dbReference type="EnsemblMetazoa" id="AAEL017308-RB">
    <property type="protein sequence ID" value="AAEL017308-PB"/>
    <property type="gene ID" value="AAEL017308"/>
</dbReference>
<evidence type="ECO:0000256" key="1">
    <source>
        <dbReference type="ARBA" id="ARBA00006484"/>
    </source>
</evidence>
<reference evidence="4 5" key="1">
    <citation type="submission" date="2017-06" db="EMBL/GenBank/DDBJ databases">
        <title>Aedes aegypti genome working group (AGWG) sequencing and assembly.</title>
        <authorList>
            <consortium name="Aedes aegypti Genome Working Group (AGWG)"/>
            <person name="Matthews B.J."/>
        </authorList>
    </citation>
    <scope>NUCLEOTIDE SEQUENCE [LARGE SCALE GENOMIC DNA]</scope>
    <source>
        <strain evidence="4 5">LVP_AGWG</strain>
    </source>
</reference>
<evidence type="ECO:0000256" key="3">
    <source>
        <dbReference type="RuleBase" id="RU000363"/>
    </source>
</evidence>
<protein>
    <submittedName>
        <fullName evidence="4">Uncharacterized protein</fullName>
    </submittedName>
</protein>